<reference evidence="1" key="1">
    <citation type="submission" date="2013-04" db="EMBL/GenBank/DDBJ databases">
        <authorList>
            <person name="Qu J."/>
            <person name="Murali S.C."/>
            <person name="Bandaranaike D."/>
            <person name="Bellair M."/>
            <person name="Blankenburg K."/>
            <person name="Chao H."/>
            <person name="Dinh H."/>
            <person name="Doddapaneni H."/>
            <person name="Downs B."/>
            <person name="Dugan-Rocha S."/>
            <person name="Elkadiri S."/>
            <person name="Gnanaolivu R.D."/>
            <person name="Hernandez B."/>
            <person name="Javaid M."/>
            <person name="Jayaseelan J.C."/>
            <person name="Lee S."/>
            <person name="Li M."/>
            <person name="Ming W."/>
            <person name="Munidasa M."/>
            <person name="Muniz J."/>
            <person name="Nguyen L."/>
            <person name="Ongeri F."/>
            <person name="Osuji N."/>
            <person name="Pu L.-L."/>
            <person name="Puazo M."/>
            <person name="Qu C."/>
            <person name="Quiroz J."/>
            <person name="Raj R."/>
            <person name="Weissenberger G."/>
            <person name="Xin Y."/>
            <person name="Zou X."/>
            <person name="Han Y."/>
            <person name="Richards S."/>
            <person name="Worley K."/>
            <person name="Muzny D."/>
            <person name="Gibbs R."/>
        </authorList>
    </citation>
    <scope>NUCLEOTIDE SEQUENCE</scope>
    <source>
        <strain evidence="1">Sampled in the wild</strain>
    </source>
</reference>
<accession>A0A8K0K9G5</accession>
<dbReference type="Proteomes" id="UP000792457">
    <property type="component" value="Unassembled WGS sequence"/>
</dbReference>
<dbReference type="InterPro" id="IPR036397">
    <property type="entry name" value="RNaseH_sf"/>
</dbReference>
<dbReference type="AlphaFoldDB" id="A0A8K0K9G5"/>
<evidence type="ECO:0008006" key="3">
    <source>
        <dbReference type="Google" id="ProtNLM"/>
    </source>
</evidence>
<dbReference type="Gene3D" id="3.30.420.10">
    <property type="entry name" value="Ribonuclease H-like superfamily/Ribonuclease H"/>
    <property type="match status" value="1"/>
</dbReference>
<dbReference type="InterPro" id="IPR052160">
    <property type="entry name" value="Gypsy_RT_Integrase-like"/>
</dbReference>
<evidence type="ECO:0000313" key="2">
    <source>
        <dbReference type="Proteomes" id="UP000792457"/>
    </source>
</evidence>
<organism evidence="1 2">
    <name type="scientific">Ladona fulva</name>
    <name type="common">Scarce chaser dragonfly</name>
    <name type="synonym">Libellula fulva</name>
    <dbReference type="NCBI Taxonomy" id="123851"/>
    <lineage>
        <taxon>Eukaryota</taxon>
        <taxon>Metazoa</taxon>
        <taxon>Ecdysozoa</taxon>
        <taxon>Arthropoda</taxon>
        <taxon>Hexapoda</taxon>
        <taxon>Insecta</taxon>
        <taxon>Pterygota</taxon>
        <taxon>Palaeoptera</taxon>
        <taxon>Odonata</taxon>
        <taxon>Epiprocta</taxon>
        <taxon>Anisoptera</taxon>
        <taxon>Libelluloidea</taxon>
        <taxon>Libellulidae</taxon>
        <taxon>Ladona</taxon>
    </lineage>
</organism>
<evidence type="ECO:0000313" key="1">
    <source>
        <dbReference type="EMBL" id="KAG8229650.1"/>
    </source>
</evidence>
<dbReference type="InterPro" id="IPR012337">
    <property type="entry name" value="RNaseH-like_sf"/>
</dbReference>
<sequence>MPINKLEKILPLIGIKKPARRVAAHYVWPLLKKNYQQWAKECIPCQCSKITWHVSFLIGNFPQSQNRFKHVHLDIVGPLPLSQGFCYCLTCLDRYARWMTQFDTPLHVTMDRGKQFKSQCLSQIAGLSHLQTTACHPVANSMVGCHSQIKSALWCHTSQDWTEILLVLLLGLTAALR</sequence>
<dbReference type="GO" id="GO:0003676">
    <property type="term" value="F:nucleic acid binding"/>
    <property type="evidence" value="ECO:0007669"/>
    <property type="project" value="InterPro"/>
</dbReference>
<name>A0A8K0K9G5_LADFU</name>
<dbReference type="SUPFAM" id="SSF53098">
    <property type="entry name" value="Ribonuclease H-like"/>
    <property type="match status" value="1"/>
</dbReference>
<dbReference type="PANTHER" id="PTHR47266">
    <property type="entry name" value="ENDONUCLEASE-RELATED"/>
    <property type="match status" value="1"/>
</dbReference>
<reference evidence="1" key="2">
    <citation type="submission" date="2017-10" db="EMBL/GenBank/DDBJ databases">
        <title>Ladona fulva Genome sequencing and assembly.</title>
        <authorList>
            <person name="Murali S."/>
            <person name="Richards S."/>
            <person name="Bandaranaike D."/>
            <person name="Bellair M."/>
            <person name="Blankenburg K."/>
            <person name="Chao H."/>
            <person name="Dinh H."/>
            <person name="Doddapaneni H."/>
            <person name="Dugan-Rocha S."/>
            <person name="Elkadiri S."/>
            <person name="Gnanaolivu R."/>
            <person name="Hernandez B."/>
            <person name="Skinner E."/>
            <person name="Javaid M."/>
            <person name="Lee S."/>
            <person name="Li M."/>
            <person name="Ming W."/>
            <person name="Munidasa M."/>
            <person name="Muniz J."/>
            <person name="Nguyen L."/>
            <person name="Hughes D."/>
            <person name="Osuji N."/>
            <person name="Pu L.-L."/>
            <person name="Puazo M."/>
            <person name="Qu C."/>
            <person name="Quiroz J."/>
            <person name="Raj R."/>
            <person name="Weissenberger G."/>
            <person name="Xin Y."/>
            <person name="Zou X."/>
            <person name="Han Y."/>
            <person name="Worley K."/>
            <person name="Muzny D."/>
            <person name="Gibbs R."/>
        </authorList>
    </citation>
    <scope>NUCLEOTIDE SEQUENCE</scope>
    <source>
        <strain evidence="1">Sampled in the wild</strain>
    </source>
</reference>
<proteinExistence type="predicted"/>
<dbReference type="EMBL" id="KZ308438">
    <property type="protein sequence ID" value="KAG8229650.1"/>
    <property type="molecule type" value="Genomic_DNA"/>
</dbReference>
<protein>
    <recommendedName>
        <fullName evidence="3">Integrase catalytic domain-containing protein</fullName>
    </recommendedName>
</protein>
<dbReference type="OrthoDB" id="422540at2759"/>
<keyword evidence="2" id="KW-1185">Reference proteome</keyword>
<gene>
    <name evidence="1" type="ORF">J437_LFUL008582</name>
</gene>
<comment type="caution">
    <text evidence="1">The sequence shown here is derived from an EMBL/GenBank/DDBJ whole genome shotgun (WGS) entry which is preliminary data.</text>
</comment>